<dbReference type="RefSeq" id="WP_087414563.1">
    <property type="nucleotide sequence ID" value="NZ_NFKL01000005.1"/>
</dbReference>
<sequence>MDQIINHAVLSLDFWQDTVTYEGSTMPTGTIGCEVLNIPDSTIEKLDTPCNVLNQLLQGMNTGSVDMELLPQVQQAAGEIISFLQATPPFSRLDRGYFEQKLAVIFSEESMEDAKAYLQLTQPEQLVCALTGQHGKATLLVRVAQVLGHLSYSLRQYKEALTKFAERLNEPGYDRTPDGYAAMFGQFFRSEPTLSLENPSWMTLTNASVQYVAATRPGKTEPQLVKRMHYVSFVGMFRSDLFEGLCVGHAPKKCPICGRWFLTIDARHTKYCGGLAPGDQRGRTCRQIGNLRGREQRELADDHPIKAIYTRRMNTILQSTRRGKLDKETAATMKKLAKDKMFRALSDQRYASTVYEQEMTQDALLEAVKKK</sequence>
<protein>
    <submittedName>
        <fullName evidence="1">Uncharacterized protein</fullName>
    </submittedName>
</protein>
<reference evidence="2" key="1">
    <citation type="submission" date="2017-04" db="EMBL/GenBank/DDBJ databases">
        <title>Function of individual gut microbiota members based on whole genome sequencing of pure cultures obtained from chicken caecum.</title>
        <authorList>
            <person name="Medvecky M."/>
            <person name="Cejkova D."/>
            <person name="Polansky O."/>
            <person name="Karasova D."/>
            <person name="Kubasova T."/>
            <person name="Cizek A."/>
            <person name="Rychlik I."/>
        </authorList>
    </citation>
    <scope>NUCLEOTIDE SEQUENCE [LARGE SCALE GENOMIC DNA]</scope>
    <source>
        <strain evidence="2">An179</strain>
    </source>
</reference>
<gene>
    <name evidence="1" type="ORF">B5F15_04890</name>
</gene>
<comment type="caution">
    <text evidence="1">The sequence shown here is derived from an EMBL/GenBank/DDBJ whole genome shotgun (WGS) entry which is preliminary data.</text>
</comment>
<dbReference type="AlphaFoldDB" id="A0A1Y4LSY5"/>
<organism evidence="1 2">
    <name type="scientific">Butyricicoccus pullicaecorum</name>
    <dbReference type="NCBI Taxonomy" id="501571"/>
    <lineage>
        <taxon>Bacteria</taxon>
        <taxon>Bacillati</taxon>
        <taxon>Bacillota</taxon>
        <taxon>Clostridia</taxon>
        <taxon>Eubacteriales</taxon>
        <taxon>Butyricicoccaceae</taxon>
        <taxon>Butyricicoccus</taxon>
    </lineage>
</organism>
<name>A0A1Y4LSY5_9FIRM</name>
<dbReference type="Proteomes" id="UP000195326">
    <property type="component" value="Unassembled WGS sequence"/>
</dbReference>
<proteinExistence type="predicted"/>
<dbReference type="STRING" id="501571.GCA_900143195_02582"/>
<dbReference type="EMBL" id="NFKL01000005">
    <property type="protein sequence ID" value="OUP59758.1"/>
    <property type="molecule type" value="Genomic_DNA"/>
</dbReference>
<evidence type="ECO:0000313" key="2">
    <source>
        <dbReference type="Proteomes" id="UP000195326"/>
    </source>
</evidence>
<dbReference type="InterPro" id="IPR045722">
    <property type="entry name" value="DUF6076"/>
</dbReference>
<dbReference type="Pfam" id="PF19553">
    <property type="entry name" value="DUF6076"/>
    <property type="match status" value="1"/>
</dbReference>
<accession>A0A1Y4LSY5</accession>
<evidence type="ECO:0000313" key="1">
    <source>
        <dbReference type="EMBL" id="OUP59758.1"/>
    </source>
</evidence>